<evidence type="ECO:0000256" key="4">
    <source>
        <dbReference type="ARBA" id="ARBA00023125"/>
    </source>
</evidence>
<dbReference type="CDD" id="cd12148">
    <property type="entry name" value="fungal_TF_MHR"/>
    <property type="match status" value="1"/>
</dbReference>
<dbReference type="GO" id="GO:0005634">
    <property type="term" value="C:nucleus"/>
    <property type="evidence" value="ECO:0007669"/>
    <property type="project" value="TreeGrafter"/>
</dbReference>
<keyword evidence="1" id="KW-0479">Metal-binding</keyword>
<keyword evidence="5" id="KW-0804">Transcription</keyword>
<evidence type="ECO:0000313" key="10">
    <source>
        <dbReference type="Proteomes" id="UP000654913"/>
    </source>
</evidence>
<keyword evidence="6" id="KW-0539">Nucleus</keyword>
<dbReference type="InterPro" id="IPR036864">
    <property type="entry name" value="Zn2-C6_fun-type_DNA-bd_sf"/>
</dbReference>
<evidence type="ECO:0000256" key="3">
    <source>
        <dbReference type="ARBA" id="ARBA00023015"/>
    </source>
</evidence>
<keyword evidence="3" id="KW-0805">Transcription regulation</keyword>
<dbReference type="EMBL" id="AP024447">
    <property type="protein sequence ID" value="BCS26779.1"/>
    <property type="molecule type" value="Genomic_DNA"/>
</dbReference>
<dbReference type="PANTHER" id="PTHR31944:SF129">
    <property type="entry name" value="ASPYRIDONES CLUSTER REGULATOR APDR-RELATED"/>
    <property type="match status" value="1"/>
</dbReference>
<dbReference type="PANTHER" id="PTHR31944">
    <property type="entry name" value="HEME-RESPONSIVE ZINC FINGER TRANSCRIPTION FACTOR HAP1"/>
    <property type="match status" value="1"/>
</dbReference>
<dbReference type="InterPro" id="IPR007219">
    <property type="entry name" value="XnlR_reg_dom"/>
</dbReference>
<dbReference type="SMART" id="SM00066">
    <property type="entry name" value="GAL4"/>
    <property type="match status" value="1"/>
</dbReference>
<dbReference type="SMART" id="SM00906">
    <property type="entry name" value="Fungal_trans"/>
    <property type="match status" value="1"/>
</dbReference>
<evidence type="ECO:0000313" key="9">
    <source>
        <dbReference type="EMBL" id="BCS26779.1"/>
    </source>
</evidence>
<dbReference type="Pfam" id="PF00172">
    <property type="entry name" value="Zn_clus"/>
    <property type="match status" value="1"/>
</dbReference>
<dbReference type="CDD" id="cd00067">
    <property type="entry name" value="GAL4"/>
    <property type="match status" value="1"/>
</dbReference>
<evidence type="ECO:0000256" key="7">
    <source>
        <dbReference type="SAM" id="MobiDB-lite"/>
    </source>
</evidence>
<reference evidence="9" key="1">
    <citation type="submission" date="2021-01" db="EMBL/GenBank/DDBJ databases">
        <authorList>
            <consortium name="Aspergillus puulaauensis MK2 genome sequencing consortium"/>
            <person name="Kazuki M."/>
            <person name="Futagami T."/>
        </authorList>
    </citation>
    <scope>NUCLEOTIDE SEQUENCE</scope>
    <source>
        <strain evidence="9">MK2</strain>
    </source>
</reference>
<proteinExistence type="predicted"/>
<reference evidence="9" key="2">
    <citation type="submission" date="2021-02" db="EMBL/GenBank/DDBJ databases">
        <title>Aspergillus puulaauensis MK2 genome sequence.</title>
        <authorList>
            <person name="Futagami T."/>
            <person name="Mori K."/>
            <person name="Kadooka C."/>
            <person name="Tanaka T."/>
        </authorList>
    </citation>
    <scope>NUCLEOTIDE SEQUENCE</scope>
    <source>
        <strain evidence="9">MK2</strain>
    </source>
</reference>
<dbReference type="RefSeq" id="XP_041558973.1">
    <property type="nucleotide sequence ID" value="XM_041706604.1"/>
</dbReference>
<keyword evidence="10" id="KW-1185">Reference proteome</keyword>
<dbReference type="GO" id="GO:0006351">
    <property type="term" value="P:DNA-templated transcription"/>
    <property type="evidence" value="ECO:0007669"/>
    <property type="project" value="InterPro"/>
</dbReference>
<evidence type="ECO:0000256" key="6">
    <source>
        <dbReference type="ARBA" id="ARBA00023242"/>
    </source>
</evidence>
<dbReference type="Gene3D" id="4.10.240.10">
    <property type="entry name" value="Zn(2)-C6 fungal-type DNA-binding domain"/>
    <property type="match status" value="1"/>
</dbReference>
<evidence type="ECO:0000256" key="5">
    <source>
        <dbReference type="ARBA" id="ARBA00023163"/>
    </source>
</evidence>
<organism evidence="9 10">
    <name type="scientific">Aspergillus puulaauensis</name>
    <dbReference type="NCBI Taxonomy" id="1220207"/>
    <lineage>
        <taxon>Eukaryota</taxon>
        <taxon>Fungi</taxon>
        <taxon>Dikarya</taxon>
        <taxon>Ascomycota</taxon>
        <taxon>Pezizomycotina</taxon>
        <taxon>Eurotiomycetes</taxon>
        <taxon>Eurotiomycetidae</taxon>
        <taxon>Eurotiales</taxon>
        <taxon>Aspergillaceae</taxon>
        <taxon>Aspergillus</taxon>
    </lineage>
</organism>
<accession>A0A7R7XSQ2</accession>
<dbReference type="GO" id="GO:0000978">
    <property type="term" value="F:RNA polymerase II cis-regulatory region sequence-specific DNA binding"/>
    <property type="evidence" value="ECO:0007669"/>
    <property type="project" value="TreeGrafter"/>
</dbReference>
<dbReference type="Proteomes" id="UP000654913">
    <property type="component" value="Chromosome 5"/>
</dbReference>
<feature type="region of interest" description="Disordered" evidence="7">
    <location>
        <begin position="62"/>
        <end position="105"/>
    </location>
</feature>
<dbReference type="GO" id="GO:0001228">
    <property type="term" value="F:DNA-binding transcription activator activity, RNA polymerase II-specific"/>
    <property type="evidence" value="ECO:0007669"/>
    <property type="project" value="TreeGrafter"/>
</dbReference>
<dbReference type="GeneID" id="64976784"/>
<evidence type="ECO:0000256" key="2">
    <source>
        <dbReference type="ARBA" id="ARBA00022833"/>
    </source>
</evidence>
<dbReference type="InterPro" id="IPR051430">
    <property type="entry name" value="Fungal_TF_Env_Response"/>
</dbReference>
<dbReference type="OrthoDB" id="4337792at2759"/>
<feature type="domain" description="Zn(2)-C6 fungal-type" evidence="8">
    <location>
        <begin position="15"/>
        <end position="46"/>
    </location>
</feature>
<dbReference type="SUPFAM" id="SSF57701">
    <property type="entry name" value="Zn2/Cys6 DNA-binding domain"/>
    <property type="match status" value="1"/>
</dbReference>
<evidence type="ECO:0000259" key="8">
    <source>
        <dbReference type="PROSITE" id="PS50048"/>
    </source>
</evidence>
<sequence>MPPEPPRKRRRPAKACEQCRQRKVRCDLNVPCGPCTRAKSELNCSYRDGAVASEFQTAGQIRFETQPRVQHERSSKVSRPRGTASGRTPSLLTPTSSSTDHGAITATDDLPHAIRNIQDRLDTLEQNVLSSGSEETAMRRPSLERELRALAARVETVEGQLIRSSNGVGSTASVKEKNSIGLISPRLRSSAQKVKFMGPTHWCNKMDQLSIAKVLNRSDPEPGLKDRKMDAVDTIKGCRELRRSIKAQRSVRLNDPVSDLRNTVPSREECDELVGCYLRTFEGVYRVIHVPSFWSEYETFWTRSGTDPETYPFLVKLVLILAIGTVFCPSDRNDKYSQQVQQWIYAAQWWLAGPSDKSTANLDGLQVMCLLLVARKACGLGSSPWLSTSSLMRTAMAMGLHRDPANFPSLSKLQAELRLRLWATVVELVLQDALESGTPVLIPAHFDTTTPSNVDDNDLGPDTDSVSAPPIADQVTDSSVQILLQESVRLRMEILNVIHNGKGQSYQQALDLGGKMRAVCRNSATFLRSANTRCRRGSSLELGEFHAKFVACQLHWYILALYMPFLVQARKDPHYYYARKACLESASVIVSYVDTSQLPPQTPVGDFLRLSLSGKGSFKGPLSLDVISALCLEIVTQLEEELPPEMPGPDADSLDGLADANRDHLIETLEQIKDHLFRTIASGTPSMKRFGLLSAVLGQIRAMKTGQDVQSAVYDAATQSFKDCRSALQMSTAQLDRPVEGADRDNMPGYDVYDPTLSGLNLNLGDSPLDLDLLSLFPTVYDGNILSLLG</sequence>
<gene>
    <name evidence="9" type="ORF">APUU_51490S</name>
</gene>
<keyword evidence="2" id="KW-0862">Zinc</keyword>
<keyword evidence="4" id="KW-0238">DNA-binding</keyword>
<dbReference type="Pfam" id="PF04082">
    <property type="entry name" value="Fungal_trans"/>
    <property type="match status" value="1"/>
</dbReference>
<dbReference type="KEGG" id="apuu:APUU_51490S"/>
<dbReference type="PROSITE" id="PS50048">
    <property type="entry name" value="ZN2_CY6_FUNGAL_2"/>
    <property type="match status" value="1"/>
</dbReference>
<name>A0A7R7XSQ2_9EURO</name>
<protein>
    <recommendedName>
        <fullName evidence="8">Zn(2)-C6 fungal-type domain-containing protein</fullName>
    </recommendedName>
</protein>
<evidence type="ECO:0000256" key="1">
    <source>
        <dbReference type="ARBA" id="ARBA00022723"/>
    </source>
</evidence>
<feature type="compositionally biased region" description="Low complexity" evidence="7">
    <location>
        <begin position="88"/>
        <end position="99"/>
    </location>
</feature>
<dbReference type="AlphaFoldDB" id="A0A7R7XSQ2"/>
<dbReference type="InterPro" id="IPR001138">
    <property type="entry name" value="Zn2Cys6_DnaBD"/>
</dbReference>
<dbReference type="PROSITE" id="PS00463">
    <property type="entry name" value="ZN2_CY6_FUNGAL_1"/>
    <property type="match status" value="1"/>
</dbReference>
<dbReference type="GO" id="GO:0008270">
    <property type="term" value="F:zinc ion binding"/>
    <property type="evidence" value="ECO:0007669"/>
    <property type="project" value="InterPro"/>
</dbReference>